<dbReference type="EMBL" id="CP159578">
    <property type="protein sequence ID" value="XCJ79476.1"/>
    <property type="molecule type" value="Genomic_DNA"/>
</dbReference>
<dbReference type="CDD" id="cd07197">
    <property type="entry name" value="nitrilase"/>
    <property type="match status" value="1"/>
</dbReference>
<dbReference type="GO" id="GO:0033388">
    <property type="term" value="P:putrescine biosynthetic process from arginine"/>
    <property type="evidence" value="ECO:0007669"/>
    <property type="project" value="TreeGrafter"/>
</dbReference>
<dbReference type="AlphaFoldDB" id="A0AB74UFF9"/>
<dbReference type="Pfam" id="PF00795">
    <property type="entry name" value="CN_hydrolase"/>
    <property type="match status" value="1"/>
</dbReference>
<feature type="domain" description="CN hydrolase" evidence="2">
    <location>
        <begin position="11"/>
        <end position="261"/>
    </location>
</feature>
<dbReference type="InterPro" id="IPR050345">
    <property type="entry name" value="Aliph_Amidase/BUP"/>
</dbReference>
<dbReference type="SUPFAM" id="SSF56317">
    <property type="entry name" value="Carbon-nitrogen hydrolase"/>
    <property type="match status" value="1"/>
</dbReference>
<gene>
    <name evidence="3" type="ORF">ABV408_18845</name>
</gene>
<proteinExistence type="predicted"/>
<dbReference type="Gene3D" id="3.60.110.10">
    <property type="entry name" value="Carbon-nitrogen hydrolase"/>
    <property type="match status" value="1"/>
</dbReference>
<dbReference type="PANTHER" id="PTHR43674:SF2">
    <property type="entry name" value="BETA-UREIDOPROPIONASE"/>
    <property type="match status" value="1"/>
</dbReference>
<dbReference type="GO" id="GO:0050126">
    <property type="term" value="F:N-carbamoylputrescine amidase activity"/>
    <property type="evidence" value="ECO:0007669"/>
    <property type="project" value="TreeGrafter"/>
</dbReference>
<evidence type="ECO:0000256" key="1">
    <source>
        <dbReference type="ARBA" id="ARBA00022801"/>
    </source>
</evidence>
<dbReference type="PROSITE" id="PS50263">
    <property type="entry name" value="CN_HYDROLASE"/>
    <property type="match status" value="1"/>
</dbReference>
<sequence length="261" mass="26914">MTEATSARSELVIGLVQLAAQAGDLDANLARHVAAVEAAARQGVSLLVFPELSLTGYEPGLAAALALSPRSERLAPLRAAAERRGMHVVAGLPLNGETRPRVGVVIFDPAGGEPLTYAKRYLHPGEEAAFEVGETQLVCELGGERVAFAICADTNAPAHADECASLGATVYLAGALITAGGYDADTRRLAEIAERYAMLVGMANHNGTSGGMAAIGGSGFWTDSGPLAVADDHDALVIATRQNDSWHGRVVGLDLATVMGC</sequence>
<reference evidence="3" key="1">
    <citation type="submission" date="2024-06" db="EMBL/GenBank/DDBJ databases">
        <title>Complete genome of Salinicola endophyticus HNIBRBA4755.</title>
        <authorList>
            <person name="Shin S.Y."/>
            <person name="Kang H."/>
            <person name="Song J."/>
        </authorList>
    </citation>
    <scope>NUCLEOTIDE SEQUENCE</scope>
    <source>
        <strain evidence="3">HNIBRBA4755</strain>
    </source>
</reference>
<evidence type="ECO:0000313" key="3">
    <source>
        <dbReference type="EMBL" id="XCJ79476.1"/>
    </source>
</evidence>
<dbReference type="RefSeq" id="WP_353980409.1">
    <property type="nucleotide sequence ID" value="NZ_CP159578.1"/>
</dbReference>
<keyword evidence="1 3" id="KW-0378">Hydrolase</keyword>
<name>A0AB74UFF9_9GAMM</name>
<dbReference type="InterPro" id="IPR036526">
    <property type="entry name" value="C-N_Hydrolase_sf"/>
</dbReference>
<dbReference type="PANTHER" id="PTHR43674">
    <property type="entry name" value="NITRILASE C965.09-RELATED"/>
    <property type="match status" value="1"/>
</dbReference>
<protein>
    <submittedName>
        <fullName evidence="3">Carbon-nitrogen hydrolase family protein</fullName>
    </submittedName>
</protein>
<accession>A0AB74UFF9</accession>
<evidence type="ECO:0000259" key="2">
    <source>
        <dbReference type="PROSITE" id="PS50263"/>
    </source>
</evidence>
<organism evidence="3">
    <name type="scientific">Salinicola endophyticus</name>
    <dbReference type="NCBI Taxonomy" id="1949083"/>
    <lineage>
        <taxon>Bacteria</taxon>
        <taxon>Pseudomonadati</taxon>
        <taxon>Pseudomonadota</taxon>
        <taxon>Gammaproteobacteria</taxon>
        <taxon>Oceanospirillales</taxon>
        <taxon>Halomonadaceae</taxon>
        <taxon>Salinicola</taxon>
    </lineage>
</organism>
<dbReference type="InterPro" id="IPR003010">
    <property type="entry name" value="C-N_Hydrolase"/>
</dbReference>